<evidence type="ECO:0000313" key="1">
    <source>
        <dbReference type="EMBL" id="KAA6127087.1"/>
    </source>
</evidence>
<dbReference type="AlphaFoldDB" id="A0A5M8AT37"/>
<dbReference type="PIRSF" id="PIRSF028200">
    <property type="entry name" value="UCP028200"/>
    <property type="match status" value="1"/>
</dbReference>
<gene>
    <name evidence="1" type="ORF">F1599_08700</name>
</gene>
<dbReference type="InterPro" id="IPR016875">
    <property type="entry name" value="UCP028200"/>
</dbReference>
<dbReference type="RefSeq" id="WP_150082773.1">
    <property type="nucleotide sequence ID" value="NZ_VWRN01000025.1"/>
</dbReference>
<reference evidence="1 2" key="1">
    <citation type="submission" date="2019-09" db="EMBL/GenBank/DDBJ databases">
        <title>Isolation of a novel species in the genus Cupriavidus from patients with sepsis using whole genome sequencing.</title>
        <authorList>
            <person name="Kweon O.J."/>
            <person name="Lee M.-K."/>
        </authorList>
    </citation>
    <scope>NUCLEOTIDE SEQUENCE [LARGE SCALE GENOMIC DNA]</scope>
    <source>
        <strain evidence="1 2">MKL-01</strain>
    </source>
</reference>
<evidence type="ECO:0008006" key="3">
    <source>
        <dbReference type="Google" id="ProtNLM"/>
    </source>
</evidence>
<evidence type="ECO:0000313" key="2">
    <source>
        <dbReference type="Proteomes" id="UP000324324"/>
    </source>
</evidence>
<accession>A0A5M8AT37</accession>
<keyword evidence="2" id="KW-1185">Reference proteome</keyword>
<organism evidence="1 2">
    <name type="scientific">Cupriavidus cauae</name>
    <dbReference type="NCBI Taxonomy" id="2608999"/>
    <lineage>
        <taxon>Bacteria</taxon>
        <taxon>Pseudomonadati</taxon>
        <taxon>Pseudomonadota</taxon>
        <taxon>Betaproteobacteria</taxon>
        <taxon>Burkholderiales</taxon>
        <taxon>Burkholderiaceae</taxon>
        <taxon>Cupriavidus</taxon>
    </lineage>
</organism>
<dbReference type="PROSITE" id="PS51257">
    <property type="entry name" value="PROKAR_LIPOPROTEIN"/>
    <property type="match status" value="1"/>
</dbReference>
<proteinExistence type="predicted"/>
<name>A0A5M8AT37_9BURK</name>
<dbReference type="Pfam" id="PF19795">
    <property type="entry name" value="DUF6279"/>
    <property type="match status" value="1"/>
</dbReference>
<sequence>MRWRELIAAGMLVLLTACNAMKLGYQQGDHLAYWWIDNYVDVTDDQEPQTRDAIARFFAWHRREQLPEIAALLQRAKSEVQGPVTEAQLERVRDDTQRMARVAFDHAIPDVADLLLTLTPDQIKRMERKFADGNEKYRRKFLRGSPDDRLEARYDKVMEWATLIYGRFSREQQDAIRAALRPVVDNAESRFGERVKRQQAWMALVRQVQAEHPPKARVIALLQRFGDQWQAPPTRERRVSYEANTEAGLTVAAQIANMTTPEQKRHAVERFQKWIEDTQSLMREAPRQPATVPSRAAN</sequence>
<dbReference type="Proteomes" id="UP000324324">
    <property type="component" value="Unassembled WGS sequence"/>
</dbReference>
<protein>
    <recommendedName>
        <fullName evidence="3">Lipoprotein</fullName>
    </recommendedName>
</protein>
<dbReference type="EMBL" id="VWRN01000025">
    <property type="protein sequence ID" value="KAA6127087.1"/>
    <property type="molecule type" value="Genomic_DNA"/>
</dbReference>
<comment type="caution">
    <text evidence="1">The sequence shown here is derived from an EMBL/GenBank/DDBJ whole genome shotgun (WGS) entry which is preliminary data.</text>
</comment>